<feature type="compositionally biased region" description="Low complexity" evidence="1">
    <location>
        <begin position="344"/>
        <end position="363"/>
    </location>
</feature>
<feature type="region of interest" description="Disordered" evidence="1">
    <location>
        <begin position="227"/>
        <end position="248"/>
    </location>
</feature>
<dbReference type="GeneID" id="17043188"/>
<dbReference type="Proteomes" id="UP000007264">
    <property type="component" value="Unassembled WGS sequence"/>
</dbReference>
<evidence type="ECO:0000256" key="1">
    <source>
        <dbReference type="SAM" id="MobiDB-lite"/>
    </source>
</evidence>
<dbReference type="AlphaFoldDB" id="I0Z3G7"/>
<accession>I0Z3G7</accession>
<organism evidence="2 3">
    <name type="scientific">Coccomyxa subellipsoidea (strain C-169)</name>
    <name type="common">Green microalga</name>
    <dbReference type="NCBI Taxonomy" id="574566"/>
    <lineage>
        <taxon>Eukaryota</taxon>
        <taxon>Viridiplantae</taxon>
        <taxon>Chlorophyta</taxon>
        <taxon>core chlorophytes</taxon>
        <taxon>Trebouxiophyceae</taxon>
        <taxon>Trebouxiophyceae incertae sedis</taxon>
        <taxon>Coccomyxaceae</taxon>
        <taxon>Coccomyxa</taxon>
        <taxon>Coccomyxa subellipsoidea</taxon>
    </lineage>
</organism>
<evidence type="ECO:0000313" key="2">
    <source>
        <dbReference type="EMBL" id="EIE25186.1"/>
    </source>
</evidence>
<keyword evidence="3" id="KW-1185">Reference proteome</keyword>
<dbReference type="STRING" id="574566.I0Z3G7"/>
<dbReference type="EMBL" id="AGSI01000004">
    <property type="protein sequence ID" value="EIE25186.1"/>
    <property type="molecule type" value="Genomic_DNA"/>
</dbReference>
<protein>
    <submittedName>
        <fullName evidence="2">Uncharacterized protein</fullName>
    </submittedName>
</protein>
<gene>
    <name evidence="2" type="ORF">COCSUDRAFT_61428</name>
</gene>
<feature type="compositionally biased region" description="Polar residues" evidence="1">
    <location>
        <begin position="440"/>
        <end position="452"/>
    </location>
</feature>
<dbReference type="KEGG" id="csl:COCSUDRAFT_61428"/>
<feature type="region of interest" description="Disordered" evidence="1">
    <location>
        <begin position="329"/>
        <end position="365"/>
    </location>
</feature>
<comment type="caution">
    <text evidence="2">The sequence shown here is derived from an EMBL/GenBank/DDBJ whole genome shotgun (WGS) entry which is preliminary data.</text>
</comment>
<feature type="region of interest" description="Disordered" evidence="1">
    <location>
        <begin position="431"/>
        <end position="452"/>
    </location>
</feature>
<proteinExistence type="predicted"/>
<dbReference type="RefSeq" id="XP_005649730.1">
    <property type="nucleotide sequence ID" value="XM_005649673.1"/>
</dbReference>
<sequence length="452" mass="47305">MEVQQQDGGHWSLESDKKLLASLQKFSATFLSRINDTQAALDQLVKHTEEAEIRATDVGNRFRLLAHTHCIEQGVMDNEEDHVGSTRAASSSKPVQLTPENFDKVVHPRYLEALRIGARAVEAAEASAPKERPMPHLFGSPEYLQDPYGGLGPLLPGWQTPQAALGDVPPGALPEWGAAGISSAAPSTVGDFDADDFSTVEGGSETGIHRLPDFKSMLEAALRGDVGDDSASVGHATHRSSGSTDGHTAYVAGLEPIREAQMQDEDADVPSSGAGSLRRKAEVADALRAGLDLGQQRGSADAMAGESVSLSSDFSRSVSQAVSGADALPAPTVASEQQKRAGRKGVAAAAGDASSRRGSGAPREVAPLSEELLSRHSASLDDAGSLNGGQPLMGSGGVLEKHLHKELEALELPEGVSGGLFDEDEAAEAFVDSTEVFHSPEQQLRTSSQNGA</sequence>
<reference evidence="2 3" key="1">
    <citation type="journal article" date="2012" name="Genome Biol.">
        <title>The genome of the polar eukaryotic microalga coccomyxa subellipsoidea reveals traits of cold adaptation.</title>
        <authorList>
            <person name="Blanc G."/>
            <person name="Agarkova I."/>
            <person name="Grimwood J."/>
            <person name="Kuo A."/>
            <person name="Brueggeman A."/>
            <person name="Dunigan D."/>
            <person name="Gurnon J."/>
            <person name="Ladunga I."/>
            <person name="Lindquist E."/>
            <person name="Lucas S."/>
            <person name="Pangilinan J."/>
            <person name="Proschold T."/>
            <person name="Salamov A."/>
            <person name="Schmutz J."/>
            <person name="Weeks D."/>
            <person name="Yamada T."/>
            <person name="Claverie J.M."/>
            <person name="Grigoriev I."/>
            <person name="Van Etten J."/>
            <person name="Lomsadze A."/>
            <person name="Borodovsky M."/>
        </authorList>
    </citation>
    <scope>NUCLEOTIDE SEQUENCE [LARGE SCALE GENOMIC DNA]</scope>
    <source>
        <strain evidence="2 3">C-169</strain>
    </source>
</reference>
<evidence type="ECO:0000313" key="3">
    <source>
        <dbReference type="Proteomes" id="UP000007264"/>
    </source>
</evidence>
<dbReference type="OrthoDB" id="751084at2759"/>
<name>I0Z3G7_COCSC</name>
<feature type="region of interest" description="Disordered" evidence="1">
    <location>
        <begin position="260"/>
        <end position="280"/>
    </location>
</feature>